<protein>
    <submittedName>
        <fullName evidence="4">Right-handed parallel beta-helix repeat-containing protein</fullName>
    </submittedName>
</protein>
<name>A0ABV2ZL59_9ACTN</name>
<dbReference type="InterPro" id="IPR006626">
    <property type="entry name" value="PbH1"/>
</dbReference>
<evidence type="ECO:0000259" key="3">
    <source>
        <dbReference type="Pfam" id="PF13229"/>
    </source>
</evidence>
<evidence type="ECO:0000313" key="4">
    <source>
        <dbReference type="EMBL" id="MEU3783295.1"/>
    </source>
</evidence>
<evidence type="ECO:0000256" key="2">
    <source>
        <dbReference type="SAM" id="SignalP"/>
    </source>
</evidence>
<comment type="caution">
    <text evidence="4">The sequence shown here is derived from an EMBL/GenBank/DDBJ whole genome shotgun (WGS) entry which is preliminary data.</text>
</comment>
<dbReference type="EMBL" id="JBEZVE010000011">
    <property type="protein sequence ID" value="MEU3783295.1"/>
    <property type="molecule type" value="Genomic_DNA"/>
</dbReference>
<keyword evidence="5" id="KW-1185">Reference proteome</keyword>
<dbReference type="InterPro" id="IPR011050">
    <property type="entry name" value="Pectin_lyase_fold/virulence"/>
</dbReference>
<feature type="signal peptide" evidence="2">
    <location>
        <begin position="1"/>
        <end position="22"/>
    </location>
</feature>
<sequence length="374" mass="38493">MKKCHIAYLACTAALVGTGLGAAPSVAGHTVHVVRPGQSIQKAVDAAKPGDTVLLTSGTFHESVKVGTPGLTLRGMGSRTVLKPDPRVSTGTAATGTSTSTTSAAAPAPKAPESCAAGGYGICVVGTKKRDVKGVTIASLTVTGFTKAGVLSMATDGLTVHHVTAVKNGVWGIASERSVRGVFQDNVARNNGDAGLFLANTIKEEQGATDTKGTLVEHNRLDGNRIGITVRRLRDLTVAHNQLTGNCAGVFVVGDENKPKAGLVTVAENRIVRNNKSCPKTARLDALQGSGIVLTGAEDSLVTKNVIEENAGKSRLSGGIVLFKSFVGTTSDRNRITDNVLRDNSPADLINTDTGKGNAFMGNNCRASKPAGLC</sequence>
<evidence type="ECO:0000313" key="5">
    <source>
        <dbReference type="Proteomes" id="UP001550739"/>
    </source>
</evidence>
<gene>
    <name evidence="4" type="ORF">AB0E89_22570</name>
</gene>
<dbReference type="SUPFAM" id="SSF51126">
    <property type="entry name" value="Pectin lyase-like"/>
    <property type="match status" value="1"/>
</dbReference>
<dbReference type="InterPro" id="IPR012334">
    <property type="entry name" value="Pectin_lyas_fold"/>
</dbReference>
<dbReference type="RefSeq" id="WP_361704341.1">
    <property type="nucleotide sequence ID" value="NZ_JBEZVE010000011.1"/>
</dbReference>
<dbReference type="InterPro" id="IPR039448">
    <property type="entry name" value="Beta_helix"/>
</dbReference>
<dbReference type="Gene3D" id="2.160.20.10">
    <property type="entry name" value="Single-stranded right-handed beta-helix, Pectin lyase-like"/>
    <property type="match status" value="3"/>
</dbReference>
<evidence type="ECO:0000256" key="1">
    <source>
        <dbReference type="SAM" id="MobiDB-lite"/>
    </source>
</evidence>
<feature type="chain" id="PRO_5046161217" evidence="2">
    <location>
        <begin position="23"/>
        <end position="374"/>
    </location>
</feature>
<dbReference type="Pfam" id="PF13229">
    <property type="entry name" value="Beta_helix"/>
    <property type="match status" value="1"/>
</dbReference>
<organism evidence="4 5">
    <name type="scientific">Streptomyces sp. 900129855</name>
    <dbReference type="NCBI Taxonomy" id="3155129"/>
    <lineage>
        <taxon>Bacteria</taxon>
        <taxon>Bacillati</taxon>
        <taxon>Actinomycetota</taxon>
        <taxon>Actinomycetes</taxon>
        <taxon>Kitasatosporales</taxon>
        <taxon>Streptomycetaceae</taxon>
        <taxon>Streptomyces</taxon>
    </lineage>
</organism>
<feature type="region of interest" description="Disordered" evidence="1">
    <location>
        <begin position="79"/>
        <end position="111"/>
    </location>
</feature>
<dbReference type="Proteomes" id="UP001550739">
    <property type="component" value="Unassembled WGS sequence"/>
</dbReference>
<accession>A0ABV2ZL59</accession>
<reference evidence="4 5" key="1">
    <citation type="submission" date="2024-06" db="EMBL/GenBank/DDBJ databases">
        <title>The Natural Products Discovery Center: Release of the First 8490 Sequenced Strains for Exploring Actinobacteria Biosynthetic Diversity.</title>
        <authorList>
            <person name="Kalkreuter E."/>
            <person name="Kautsar S.A."/>
            <person name="Yang D."/>
            <person name="Bader C.D."/>
            <person name="Teijaro C.N."/>
            <person name="Fluegel L."/>
            <person name="Davis C.M."/>
            <person name="Simpson J.R."/>
            <person name="Lauterbach L."/>
            <person name="Steele A.D."/>
            <person name="Gui C."/>
            <person name="Meng S."/>
            <person name="Li G."/>
            <person name="Viehrig K."/>
            <person name="Ye F."/>
            <person name="Su P."/>
            <person name="Kiefer A.F."/>
            <person name="Nichols A."/>
            <person name="Cepeda A.J."/>
            <person name="Yan W."/>
            <person name="Fan B."/>
            <person name="Jiang Y."/>
            <person name="Adhikari A."/>
            <person name="Zheng C.-J."/>
            <person name="Schuster L."/>
            <person name="Cowan T.M."/>
            <person name="Smanski M.J."/>
            <person name="Chevrette M.G."/>
            <person name="De Carvalho L.P.S."/>
            <person name="Shen B."/>
        </authorList>
    </citation>
    <scope>NUCLEOTIDE SEQUENCE [LARGE SCALE GENOMIC DNA]</scope>
    <source>
        <strain evidence="4 5">NPDC033843</strain>
    </source>
</reference>
<keyword evidence="2" id="KW-0732">Signal</keyword>
<feature type="domain" description="Right handed beta helix" evidence="3">
    <location>
        <begin position="118"/>
        <end position="257"/>
    </location>
</feature>
<proteinExistence type="predicted"/>
<feature type="compositionally biased region" description="Low complexity" evidence="1">
    <location>
        <begin position="89"/>
        <end position="111"/>
    </location>
</feature>
<dbReference type="SMART" id="SM00710">
    <property type="entry name" value="PbH1"/>
    <property type="match status" value="8"/>
</dbReference>